<name>A0A7W8KC58_9DEIO</name>
<dbReference type="RefSeq" id="WP_184109677.1">
    <property type="nucleotide sequence ID" value="NZ_BNAJ01000001.1"/>
</dbReference>
<keyword evidence="4" id="KW-1185">Reference proteome</keyword>
<proteinExistence type="predicted"/>
<accession>A0A7W8KC58</accession>
<dbReference type="GO" id="GO:0003677">
    <property type="term" value="F:DNA binding"/>
    <property type="evidence" value="ECO:0007669"/>
    <property type="project" value="UniProtKB-KW"/>
</dbReference>
<evidence type="ECO:0000313" key="3">
    <source>
        <dbReference type="Proteomes" id="UP000539473"/>
    </source>
</evidence>
<reference evidence="4" key="2">
    <citation type="journal article" date="2019" name="Int. J. Syst. Evol. Microbiol.">
        <title>The Global Catalogue of Microorganisms (GCM) 10K type strain sequencing project: providing services to taxonomists for standard genome sequencing and annotation.</title>
        <authorList>
            <consortium name="The Broad Institute Genomics Platform"/>
            <consortium name="The Broad Institute Genome Sequencing Center for Infectious Disease"/>
            <person name="Wu L."/>
            <person name="Ma J."/>
        </authorList>
    </citation>
    <scope>NUCLEOTIDE SEQUENCE [LARGE SCALE GENOMIC DNA]</scope>
    <source>
        <strain evidence="4">CGMCC 1.18437</strain>
    </source>
</reference>
<evidence type="ECO:0000313" key="2">
    <source>
        <dbReference type="EMBL" id="MBB5375475.1"/>
    </source>
</evidence>
<protein>
    <submittedName>
        <fullName evidence="2">Holliday junction resolvasome RuvABC DNA-binding subunit</fullName>
    </submittedName>
</protein>
<dbReference type="EMBL" id="BNAJ01000001">
    <property type="protein sequence ID" value="GHF29003.1"/>
    <property type="molecule type" value="Genomic_DNA"/>
</dbReference>
<gene>
    <name evidence="1" type="ORF">GCM10017781_01210</name>
    <name evidence="2" type="ORF">HNQ07_000919</name>
</gene>
<keyword evidence="2" id="KW-0238">DNA-binding</keyword>
<reference evidence="1" key="1">
    <citation type="journal article" date="2014" name="Int. J. Syst. Evol. Microbiol.">
        <title>Complete genome of a new Firmicutes species belonging to the dominant human colonic microbiota ('Ruminococcus bicirculans') reveals two chromosomes and a selective capacity to utilize plant glucans.</title>
        <authorList>
            <consortium name="NISC Comparative Sequencing Program"/>
            <person name="Wegmann U."/>
            <person name="Louis P."/>
            <person name="Goesmann A."/>
            <person name="Henrissat B."/>
            <person name="Duncan S.H."/>
            <person name="Flint H.J."/>
        </authorList>
    </citation>
    <scope>NUCLEOTIDE SEQUENCE</scope>
    <source>
        <strain evidence="1">CGMCC 1.18437</strain>
    </source>
</reference>
<dbReference type="EMBL" id="JACHFK010000001">
    <property type="protein sequence ID" value="MBB5375475.1"/>
    <property type="molecule type" value="Genomic_DNA"/>
</dbReference>
<sequence>MATELDVWDRDAMILSVLQAAVARSIVAADAELYGSASMVGRLQRAVWDGHTAAIKRLRALGYEPDQIDRVLSRVESRAPGVPCARTEPQAVWSCV</sequence>
<dbReference type="AlphaFoldDB" id="A0A7W8KC58"/>
<evidence type="ECO:0000313" key="1">
    <source>
        <dbReference type="EMBL" id="GHF29003.1"/>
    </source>
</evidence>
<dbReference type="Proteomes" id="UP000619376">
    <property type="component" value="Unassembled WGS sequence"/>
</dbReference>
<reference evidence="1" key="4">
    <citation type="submission" date="2024-05" db="EMBL/GenBank/DDBJ databases">
        <authorList>
            <person name="Sun Q."/>
            <person name="Zhou Y."/>
        </authorList>
    </citation>
    <scope>NUCLEOTIDE SEQUENCE</scope>
    <source>
        <strain evidence="1">CGMCC 1.18437</strain>
    </source>
</reference>
<comment type="caution">
    <text evidence="2">The sequence shown here is derived from an EMBL/GenBank/DDBJ whole genome shotgun (WGS) entry which is preliminary data.</text>
</comment>
<organism evidence="2 3">
    <name type="scientific">Deinococcus metalli</name>
    <dbReference type="NCBI Taxonomy" id="1141878"/>
    <lineage>
        <taxon>Bacteria</taxon>
        <taxon>Thermotogati</taxon>
        <taxon>Deinococcota</taxon>
        <taxon>Deinococci</taxon>
        <taxon>Deinococcales</taxon>
        <taxon>Deinococcaceae</taxon>
        <taxon>Deinococcus</taxon>
    </lineage>
</organism>
<dbReference type="Proteomes" id="UP000539473">
    <property type="component" value="Unassembled WGS sequence"/>
</dbReference>
<evidence type="ECO:0000313" key="4">
    <source>
        <dbReference type="Proteomes" id="UP000619376"/>
    </source>
</evidence>
<reference evidence="2 3" key="3">
    <citation type="submission" date="2020-08" db="EMBL/GenBank/DDBJ databases">
        <title>Genomic Encyclopedia of Type Strains, Phase IV (KMG-IV): sequencing the most valuable type-strain genomes for metagenomic binning, comparative biology and taxonomic classification.</title>
        <authorList>
            <person name="Goeker M."/>
        </authorList>
    </citation>
    <scope>NUCLEOTIDE SEQUENCE [LARGE SCALE GENOMIC DNA]</scope>
    <source>
        <strain evidence="2 3">DSM 27521</strain>
    </source>
</reference>